<keyword evidence="5" id="KW-1185">Reference proteome</keyword>
<evidence type="ECO:0000256" key="1">
    <source>
        <dbReference type="SAM" id="Coils"/>
    </source>
</evidence>
<dbReference type="GO" id="GO:0043022">
    <property type="term" value="F:ribosome binding"/>
    <property type="evidence" value="ECO:0007669"/>
    <property type="project" value="TreeGrafter"/>
</dbReference>
<feature type="coiled-coil region" evidence="1">
    <location>
        <begin position="44"/>
        <end position="71"/>
    </location>
</feature>
<dbReference type="OrthoDB" id="542506at2759"/>
<dbReference type="Gene3D" id="6.10.250.2860">
    <property type="match status" value="1"/>
</dbReference>
<dbReference type="GeneID" id="25741963"/>
<dbReference type="Proteomes" id="UP000054498">
    <property type="component" value="Unassembled WGS sequence"/>
</dbReference>
<feature type="region of interest" description="Disordered" evidence="2">
    <location>
        <begin position="333"/>
        <end position="353"/>
    </location>
</feature>
<name>A0A0D2MDQ4_9CHLO</name>
<evidence type="ECO:0000259" key="3">
    <source>
        <dbReference type="PROSITE" id="PS51705"/>
    </source>
</evidence>
<dbReference type="InterPro" id="IPR016496">
    <property type="entry name" value="GTPase_HflX"/>
</dbReference>
<dbReference type="PANTHER" id="PTHR10229:SF0">
    <property type="entry name" value="GTP-BINDING PROTEIN 6-RELATED"/>
    <property type="match status" value="1"/>
</dbReference>
<dbReference type="PANTHER" id="PTHR10229">
    <property type="entry name" value="GTP-BINDING PROTEIN HFLX"/>
    <property type="match status" value="1"/>
</dbReference>
<dbReference type="RefSeq" id="XP_013897896.1">
    <property type="nucleotide sequence ID" value="XM_014042442.1"/>
</dbReference>
<gene>
    <name evidence="4" type="ORF">MNEG_9088</name>
</gene>
<dbReference type="Pfam" id="PF01926">
    <property type="entry name" value="MMR_HSR1"/>
    <property type="match status" value="1"/>
</dbReference>
<dbReference type="KEGG" id="mng:MNEG_9088"/>
<evidence type="ECO:0000313" key="4">
    <source>
        <dbReference type="EMBL" id="KIY98876.1"/>
    </source>
</evidence>
<dbReference type="STRING" id="145388.A0A0D2MDQ4"/>
<dbReference type="GO" id="GO:0005525">
    <property type="term" value="F:GTP binding"/>
    <property type="evidence" value="ECO:0007669"/>
    <property type="project" value="InterPro"/>
</dbReference>
<reference evidence="4 5" key="1">
    <citation type="journal article" date="2013" name="BMC Genomics">
        <title>Reconstruction of the lipid metabolism for the microalga Monoraphidium neglectum from its genome sequence reveals characteristics suitable for biofuel production.</title>
        <authorList>
            <person name="Bogen C."/>
            <person name="Al-Dilaimi A."/>
            <person name="Albersmeier A."/>
            <person name="Wichmann J."/>
            <person name="Grundmann M."/>
            <person name="Rupp O."/>
            <person name="Lauersen K.J."/>
            <person name="Blifernez-Klassen O."/>
            <person name="Kalinowski J."/>
            <person name="Goesmann A."/>
            <person name="Mussgnug J.H."/>
            <person name="Kruse O."/>
        </authorList>
    </citation>
    <scope>NUCLEOTIDE SEQUENCE [LARGE SCALE GENOMIC DNA]</scope>
    <source>
        <strain evidence="4 5">SAG 48.87</strain>
    </source>
</reference>
<dbReference type="InterPro" id="IPR045498">
    <property type="entry name" value="HflX_C"/>
</dbReference>
<sequence length="446" mass="47665">MLQVELAQTDYQLPRLTRMWTHLDRVGGGGQVKGAGEKQIEIDKRLLRDKAAVLRRELQEVRRHRAAHRERRGAAPIPVVALVGYTNAGKSTLMNTLTQSTLMNTLTQAGVLAEDKLFATLDPTTRKVRLRNNLEVLFSDTVGFIQKLPPQLVAAFTATLEEISDAGVVLHVLDASAPNAVAQCDAVLKVLDELRVHGAPIVTAWNKIDACPNPDAVRALAAGRSDTVVISGYTGEGIERLLEVIADTLAASMVDMELLLPYAAGDLLDELHKTGSVKSLEYEEGGARVSAAAPRHLVGRLRPHQLGGPGDSGAPASAVGSFEDVGDGSLWVESGGGWSDGDEDEEEGPGRLGVGGYYGVEALALELEGEEEDAELAAAARLLENGGAGAELRDLRQRRRRRRGGSGSGSGADEEGSRRLFAHRLPPDWDEVVYAGDERAVAAALF</sequence>
<dbReference type="GO" id="GO:0005737">
    <property type="term" value="C:cytoplasm"/>
    <property type="evidence" value="ECO:0007669"/>
    <property type="project" value="TreeGrafter"/>
</dbReference>
<evidence type="ECO:0000256" key="2">
    <source>
        <dbReference type="SAM" id="MobiDB-lite"/>
    </source>
</evidence>
<dbReference type="PROSITE" id="PS51705">
    <property type="entry name" value="G_HFLX"/>
    <property type="match status" value="1"/>
</dbReference>
<dbReference type="NCBIfam" id="TIGR03156">
    <property type="entry name" value="GTP_HflX"/>
    <property type="match status" value="1"/>
</dbReference>
<protein>
    <submittedName>
        <fullName evidence="4">GTP-binding protein HflX</fullName>
    </submittedName>
</protein>
<dbReference type="Pfam" id="PF16360">
    <property type="entry name" value="GTP-bdg_M"/>
    <property type="match status" value="1"/>
</dbReference>
<keyword evidence="1" id="KW-0175">Coiled coil</keyword>
<feature type="domain" description="Hflx-type G" evidence="3">
    <location>
        <begin position="78"/>
        <end position="253"/>
    </location>
</feature>
<dbReference type="EMBL" id="KK102033">
    <property type="protein sequence ID" value="KIY98876.1"/>
    <property type="molecule type" value="Genomic_DNA"/>
</dbReference>
<accession>A0A0D2MDQ4</accession>
<dbReference type="InterPro" id="IPR032305">
    <property type="entry name" value="GTP-bd_M"/>
</dbReference>
<dbReference type="InterPro" id="IPR027417">
    <property type="entry name" value="P-loop_NTPase"/>
</dbReference>
<feature type="region of interest" description="Disordered" evidence="2">
    <location>
        <begin position="393"/>
        <end position="420"/>
    </location>
</feature>
<dbReference type="PRINTS" id="PR00326">
    <property type="entry name" value="GTP1OBG"/>
</dbReference>
<organism evidence="4 5">
    <name type="scientific">Monoraphidium neglectum</name>
    <dbReference type="NCBI Taxonomy" id="145388"/>
    <lineage>
        <taxon>Eukaryota</taxon>
        <taxon>Viridiplantae</taxon>
        <taxon>Chlorophyta</taxon>
        <taxon>core chlorophytes</taxon>
        <taxon>Chlorophyceae</taxon>
        <taxon>CS clade</taxon>
        <taxon>Sphaeropleales</taxon>
        <taxon>Selenastraceae</taxon>
        <taxon>Monoraphidium</taxon>
    </lineage>
</organism>
<dbReference type="Gene3D" id="3.40.50.300">
    <property type="entry name" value="P-loop containing nucleotide triphosphate hydrolases"/>
    <property type="match status" value="1"/>
</dbReference>
<proteinExistence type="predicted"/>
<dbReference type="CDD" id="cd01878">
    <property type="entry name" value="HflX"/>
    <property type="match status" value="1"/>
</dbReference>
<dbReference type="AlphaFoldDB" id="A0A0D2MDQ4"/>
<evidence type="ECO:0000313" key="5">
    <source>
        <dbReference type="Proteomes" id="UP000054498"/>
    </source>
</evidence>
<dbReference type="InterPro" id="IPR006073">
    <property type="entry name" value="GTP-bd"/>
</dbReference>
<dbReference type="InterPro" id="IPR030394">
    <property type="entry name" value="G_HFLX_dom"/>
</dbReference>
<dbReference type="Pfam" id="PF19275">
    <property type="entry name" value="HflX_C"/>
    <property type="match status" value="1"/>
</dbReference>
<dbReference type="SUPFAM" id="SSF52540">
    <property type="entry name" value="P-loop containing nucleoside triphosphate hydrolases"/>
    <property type="match status" value="1"/>
</dbReference>